<dbReference type="InterPro" id="IPR002035">
    <property type="entry name" value="VWF_A"/>
</dbReference>
<sequence>MTLMWPDLIWLALALPALVAAYVLLLRRRRRAPLRYASLALLRPALGRAQWLMRHLPALLLLLAIAAAVVAISRPSAVVTLPSEQRTIILAIDVSLSMSATDIAPDRLAAAQAAAREFVRAQPSDVRVGIVSFAGTATVVQPPTDNRDDLIAAIDRLQLDRHTAIGSGIIVSLATLFPERAIDPDQTLINGRRGGPPSAAPPPAADAVAPASFNSAAVILLTDGRRTTGPDPVDAARMAAEHGVRVFTVGFGTSEGAMVSNEGWSVFMRFDEDTLKAIADITQARYFHAGTAAELQQVYQDLNARFVLERRGTEITALFAAAAAALMLAAALVSLTRVNRYA</sequence>
<dbReference type="PROSITE" id="PS50234">
    <property type="entry name" value="VWFA"/>
    <property type="match status" value="1"/>
</dbReference>
<evidence type="ECO:0000313" key="8">
    <source>
        <dbReference type="Proteomes" id="UP000295129"/>
    </source>
</evidence>
<comment type="caution">
    <text evidence="7">The sequence shown here is derived from an EMBL/GenBank/DDBJ whole genome shotgun (WGS) entry which is preliminary data.</text>
</comment>
<evidence type="ECO:0000256" key="1">
    <source>
        <dbReference type="ARBA" id="ARBA00022475"/>
    </source>
</evidence>
<name>A0A4R6DUS5_9RHOO</name>
<dbReference type="SUPFAM" id="SSF53300">
    <property type="entry name" value="vWA-like"/>
    <property type="match status" value="1"/>
</dbReference>
<keyword evidence="2 5" id="KW-0812">Transmembrane</keyword>
<keyword evidence="3 5" id="KW-1133">Transmembrane helix</keyword>
<dbReference type="Pfam" id="PF00092">
    <property type="entry name" value="VWA"/>
    <property type="match status" value="1"/>
</dbReference>
<dbReference type="Proteomes" id="UP000295129">
    <property type="component" value="Unassembled WGS sequence"/>
</dbReference>
<dbReference type="PANTHER" id="PTHR22550">
    <property type="entry name" value="SPORE GERMINATION PROTEIN"/>
    <property type="match status" value="1"/>
</dbReference>
<dbReference type="PANTHER" id="PTHR22550:SF5">
    <property type="entry name" value="LEUCINE ZIPPER PROTEIN 4"/>
    <property type="match status" value="1"/>
</dbReference>
<dbReference type="RefSeq" id="WP_133592969.1">
    <property type="nucleotide sequence ID" value="NZ_SNVV01000013.1"/>
</dbReference>
<evidence type="ECO:0000256" key="3">
    <source>
        <dbReference type="ARBA" id="ARBA00022989"/>
    </source>
</evidence>
<dbReference type="OrthoDB" id="8882959at2"/>
<keyword evidence="8" id="KW-1185">Reference proteome</keyword>
<evidence type="ECO:0000256" key="5">
    <source>
        <dbReference type="SAM" id="Phobius"/>
    </source>
</evidence>
<dbReference type="Gene3D" id="3.40.50.410">
    <property type="entry name" value="von Willebrand factor, type A domain"/>
    <property type="match status" value="1"/>
</dbReference>
<keyword evidence="4 5" id="KW-0472">Membrane</keyword>
<protein>
    <submittedName>
        <fullName evidence="7">Ca-activated chloride channel family protein</fullName>
    </submittedName>
</protein>
<reference evidence="7 8" key="1">
    <citation type="submission" date="2019-03" db="EMBL/GenBank/DDBJ databases">
        <title>Genomic Encyclopedia of Type Strains, Phase IV (KMG-IV): sequencing the most valuable type-strain genomes for metagenomic binning, comparative biology and taxonomic classification.</title>
        <authorList>
            <person name="Goeker M."/>
        </authorList>
    </citation>
    <scope>NUCLEOTIDE SEQUENCE [LARGE SCALE GENOMIC DNA]</scope>
    <source>
        <strain evidence="7 8">DSM 12121</strain>
    </source>
</reference>
<dbReference type="AlphaFoldDB" id="A0A4R6DUS5"/>
<dbReference type="InterPro" id="IPR050768">
    <property type="entry name" value="UPF0353/GerABKA_families"/>
</dbReference>
<feature type="domain" description="VWFA" evidence="6">
    <location>
        <begin position="87"/>
        <end position="302"/>
    </location>
</feature>
<feature type="transmembrane region" description="Helical" evidence="5">
    <location>
        <begin position="55"/>
        <end position="73"/>
    </location>
</feature>
<proteinExistence type="predicted"/>
<evidence type="ECO:0000256" key="2">
    <source>
        <dbReference type="ARBA" id="ARBA00022692"/>
    </source>
</evidence>
<evidence type="ECO:0000259" key="6">
    <source>
        <dbReference type="PROSITE" id="PS50234"/>
    </source>
</evidence>
<evidence type="ECO:0000313" key="7">
    <source>
        <dbReference type="EMBL" id="TDN48907.1"/>
    </source>
</evidence>
<gene>
    <name evidence="7" type="ORF">C7389_11328</name>
</gene>
<feature type="transmembrane region" description="Helical" evidence="5">
    <location>
        <begin position="315"/>
        <end position="335"/>
    </location>
</feature>
<dbReference type="EMBL" id="SNVV01000013">
    <property type="protein sequence ID" value="TDN48907.1"/>
    <property type="molecule type" value="Genomic_DNA"/>
</dbReference>
<evidence type="ECO:0000256" key="4">
    <source>
        <dbReference type="ARBA" id="ARBA00023136"/>
    </source>
</evidence>
<dbReference type="InterPro" id="IPR036465">
    <property type="entry name" value="vWFA_dom_sf"/>
</dbReference>
<dbReference type="Pfam" id="PF13519">
    <property type="entry name" value="VWA_2"/>
    <property type="match status" value="1"/>
</dbReference>
<organism evidence="7 8">
    <name type="scientific">Azoarcus indigens</name>
    <dbReference type="NCBI Taxonomy" id="29545"/>
    <lineage>
        <taxon>Bacteria</taxon>
        <taxon>Pseudomonadati</taxon>
        <taxon>Pseudomonadota</taxon>
        <taxon>Betaproteobacteria</taxon>
        <taxon>Rhodocyclales</taxon>
        <taxon>Zoogloeaceae</taxon>
        <taxon>Azoarcus</taxon>
    </lineage>
</organism>
<keyword evidence="1" id="KW-1003">Cell membrane</keyword>
<accession>A0A4R6DUS5</accession>
<dbReference type="SMART" id="SM00327">
    <property type="entry name" value="VWA"/>
    <property type="match status" value="1"/>
</dbReference>